<dbReference type="Gene3D" id="3.30.450.20">
    <property type="entry name" value="PAS domain"/>
    <property type="match status" value="2"/>
</dbReference>
<dbReference type="EMBL" id="CP043494">
    <property type="protein sequence ID" value="WNG44924.1"/>
    <property type="molecule type" value="Genomic_DNA"/>
</dbReference>
<dbReference type="PROSITE" id="PS50109">
    <property type="entry name" value="HIS_KIN"/>
    <property type="match status" value="1"/>
</dbReference>
<dbReference type="InterPro" id="IPR005467">
    <property type="entry name" value="His_kinase_dom"/>
</dbReference>
<dbReference type="InterPro" id="IPR003594">
    <property type="entry name" value="HATPase_dom"/>
</dbReference>
<dbReference type="PROSITE" id="PS50112">
    <property type="entry name" value="PAS"/>
    <property type="match status" value="1"/>
</dbReference>
<evidence type="ECO:0000259" key="6">
    <source>
        <dbReference type="PROSITE" id="PS50109"/>
    </source>
</evidence>
<dbReference type="InterPro" id="IPR013656">
    <property type="entry name" value="PAS_4"/>
</dbReference>
<evidence type="ECO:0000256" key="5">
    <source>
        <dbReference type="ARBA" id="ARBA00022777"/>
    </source>
</evidence>
<accession>A0ABY9WMB3</accession>
<dbReference type="PRINTS" id="PR00344">
    <property type="entry name" value="BCTRLSENSOR"/>
</dbReference>
<dbReference type="SMART" id="SM00388">
    <property type="entry name" value="HisKA"/>
    <property type="match status" value="1"/>
</dbReference>
<comment type="catalytic activity">
    <reaction evidence="1">
        <text>ATP + protein L-histidine = ADP + protein N-phospho-L-histidine.</text>
        <dbReference type="EC" id="2.7.13.3"/>
    </reaction>
</comment>
<name>A0ABY9WMB3_9BACT</name>
<dbReference type="InterPro" id="IPR003661">
    <property type="entry name" value="HisK_dim/P_dom"/>
</dbReference>
<dbReference type="InterPro" id="IPR000700">
    <property type="entry name" value="PAS-assoc_C"/>
</dbReference>
<dbReference type="SUPFAM" id="SSF47384">
    <property type="entry name" value="Homodimeric domain of signal transducing histidine kinase"/>
    <property type="match status" value="1"/>
</dbReference>
<dbReference type="SMART" id="SM00086">
    <property type="entry name" value="PAC"/>
    <property type="match status" value="1"/>
</dbReference>
<organism evidence="9 10">
    <name type="scientific">Archangium minus</name>
    <dbReference type="NCBI Taxonomy" id="83450"/>
    <lineage>
        <taxon>Bacteria</taxon>
        <taxon>Pseudomonadati</taxon>
        <taxon>Myxococcota</taxon>
        <taxon>Myxococcia</taxon>
        <taxon>Myxococcales</taxon>
        <taxon>Cystobacterineae</taxon>
        <taxon>Archangiaceae</taxon>
        <taxon>Archangium</taxon>
    </lineage>
</organism>
<dbReference type="InterPro" id="IPR004358">
    <property type="entry name" value="Sig_transdc_His_kin-like_C"/>
</dbReference>
<dbReference type="PROSITE" id="PS50113">
    <property type="entry name" value="PAC"/>
    <property type="match status" value="1"/>
</dbReference>
<dbReference type="Pfam" id="PF08448">
    <property type="entry name" value="PAS_4"/>
    <property type="match status" value="1"/>
</dbReference>
<dbReference type="InterPro" id="IPR036097">
    <property type="entry name" value="HisK_dim/P_sf"/>
</dbReference>
<evidence type="ECO:0000313" key="10">
    <source>
        <dbReference type="Proteomes" id="UP001611383"/>
    </source>
</evidence>
<dbReference type="Pfam" id="PF02518">
    <property type="entry name" value="HATPase_c"/>
    <property type="match status" value="1"/>
</dbReference>
<dbReference type="SMART" id="SM00091">
    <property type="entry name" value="PAS"/>
    <property type="match status" value="2"/>
</dbReference>
<keyword evidence="5" id="KW-0418">Kinase</keyword>
<evidence type="ECO:0000256" key="2">
    <source>
        <dbReference type="ARBA" id="ARBA00012438"/>
    </source>
</evidence>
<keyword evidence="4" id="KW-0808">Transferase</keyword>
<keyword evidence="3" id="KW-0597">Phosphoprotein</keyword>
<sequence>MSPLSMHPGTFEASPWDGQAFWDAPIGIAFLDEGLRYLRINKMLAAMNGLPPELHIGRSIQEVLPAIPPAVVESLEHVLATGQPIFNSVLTRWAAPRPSEAQHFLAHYYPVRNEAGALIALGTAVQDITGWRRAEMARDRSEARFRALVLATAQVVWTTDAHGELVEESPTWRAFTGQTPQQSLGSGWVDAIHPEDRTRARSAWRQAVHHRELYTVEYRLRRPDGSYTPTLARGAPVHNADGSILEWIGTNTDISASHRAREEHARLLGELQQAVRIRDEFLTVAAHELRTPLTTLGLRLQSLGNDARGWPGAQLARRALEQLEVMRRQVKRLTTLVNSLVDVTHLSEGRLQLELESVELCTVVREITVRLADEAARAGCTVKLEANCEVPGRWDRLRLEQALVHLLSNALKYGAGRPIHIHVMKGEQKARLTVRDEGIGIAPEHLPRVFDRFERGVSERHYGGLGLGLYMTRRSIEAMGGTVSVESKPGEGALFTVELPLRPPEEEGRP</sequence>
<dbReference type="InterPro" id="IPR000014">
    <property type="entry name" value="PAS"/>
</dbReference>
<dbReference type="InterPro" id="IPR036890">
    <property type="entry name" value="HATPase_C_sf"/>
</dbReference>
<dbReference type="InterPro" id="IPR035965">
    <property type="entry name" value="PAS-like_dom_sf"/>
</dbReference>
<feature type="domain" description="Histidine kinase" evidence="6">
    <location>
        <begin position="284"/>
        <end position="503"/>
    </location>
</feature>
<dbReference type="SUPFAM" id="SSF55785">
    <property type="entry name" value="PYP-like sensor domain (PAS domain)"/>
    <property type="match status" value="2"/>
</dbReference>
<dbReference type="Proteomes" id="UP001611383">
    <property type="component" value="Chromosome"/>
</dbReference>
<evidence type="ECO:0000256" key="3">
    <source>
        <dbReference type="ARBA" id="ARBA00022553"/>
    </source>
</evidence>
<dbReference type="PANTHER" id="PTHR43047">
    <property type="entry name" value="TWO-COMPONENT HISTIDINE PROTEIN KINASE"/>
    <property type="match status" value="1"/>
</dbReference>
<dbReference type="EC" id="2.7.13.3" evidence="2"/>
<evidence type="ECO:0000313" key="9">
    <source>
        <dbReference type="EMBL" id="WNG44924.1"/>
    </source>
</evidence>
<dbReference type="Pfam" id="PF00512">
    <property type="entry name" value="HisKA"/>
    <property type="match status" value="1"/>
</dbReference>
<evidence type="ECO:0000259" key="8">
    <source>
        <dbReference type="PROSITE" id="PS50113"/>
    </source>
</evidence>
<feature type="domain" description="PAS" evidence="7">
    <location>
        <begin position="141"/>
        <end position="211"/>
    </location>
</feature>
<feature type="domain" description="PAC" evidence="8">
    <location>
        <begin position="214"/>
        <end position="266"/>
    </location>
</feature>
<dbReference type="CDD" id="cd00082">
    <property type="entry name" value="HisKA"/>
    <property type="match status" value="1"/>
</dbReference>
<dbReference type="SMART" id="SM00387">
    <property type="entry name" value="HATPase_c"/>
    <property type="match status" value="1"/>
</dbReference>
<dbReference type="Pfam" id="PF08447">
    <property type="entry name" value="PAS_3"/>
    <property type="match status" value="1"/>
</dbReference>
<evidence type="ECO:0000259" key="7">
    <source>
        <dbReference type="PROSITE" id="PS50112"/>
    </source>
</evidence>
<gene>
    <name evidence="9" type="ORF">F0U60_13075</name>
</gene>
<reference evidence="9 10" key="1">
    <citation type="submission" date="2019-08" db="EMBL/GenBank/DDBJ databases">
        <title>Archangium and Cystobacter genomes.</title>
        <authorList>
            <person name="Chen I.-C.K."/>
            <person name="Wielgoss S."/>
        </authorList>
    </citation>
    <scope>NUCLEOTIDE SEQUENCE [LARGE SCALE GENOMIC DNA]</scope>
    <source>
        <strain evidence="9 10">Cbm 6</strain>
    </source>
</reference>
<evidence type="ECO:0000256" key="1">
    <source>
        <dbReference type="ARBA" id="ARBA00000085"/>
    </source>
</evidence>
<dbReference type="CDD" id="cd00130">
    <property type="entry name" value="PAS"/>
    <property type="match status" value="2"/>
</dbReference>
<evidence type="ECO:0000256" key="4">
    <source>
        <dbReference type="ARBA" id="ARBA00022679"/>
    </source>
</evidence>
<keyword evidence="10" id="KW-1185">Reference proteome</keyword>
<dbReference type="Gene3D" id="3.30.565.10">
    <property type="entry name" value="Histidine kinase-like ATPase, C-terminal domain"/>
    <property type="match status" value="1"/>
</dbReference>
<dbReference type="NCBIfam" id="TIGR00229">
    <property type="entry name" value="sensory_box"/>
    <property type="match status" value="1"/>
</dbReference>
<proteinExistence type="predicted"/>
<dbReference type="PANTHER" id="PTHR43047:SF72">
    <property type="entry name" value="OSMOSENSING HISTIDINE PROTEIN KINASE SLN1"/>
    <property type="match status" value="1"/>
</dbReference>
<dbReference type="SUPFAM" id="SSF55874">
    <property type="entry name" value="ATPase domain of HSP90 chaperone/DNA topoisomerase II/histidine kinase"/>
    <property type="match status" value="1"/>
</dbReference>
<dbReference type="RefSeq" id="WP_395818706.1">
    <property type="nucleotide sequence ID" value="NZ_CP043494.1"/>
</dbReference>
<dbReference type="InterPro" id="IPR001610">
    <property type="entry name" value="PAC"/>
</dbReference>
<dbReference type="InterPro" id="IPR013655">
    <property type="entry name" value="PAS_fold_3"/>
</dbReference>
<protein>
    <recommendedName>
        <fullName evidence="2">histidine kinase</fullName>
        <ecNumber evidence="2">2.7.13.3</ecNumber>
    </recommendedName>
</protein>
<dbReference type="Gene3D" id="1.10.287.130">
    <property type="match status" value="1"/>
</dbReference>